<sequence>MVNKKMRIHTHTIVLHVQVLTCSARKFPANQNTTSVRGRVP</sequence>
<accession>C4J7D9</accession>
<reference evidence="1" key="2">
    <citation type="submission" date="2012-06" db="EMBL/GenBank/DDBJ databases">
        <authorList>
            <person name="Yu Y."/>
            <person name="Currie J."/>
            <person name="Lomeli R."/>
            <person name="Angelova A."/>
            <person name="Collura K."/>
            <person name="Wissotski M."/>
            <person name="Campos D."/>
            <person name="Kudrna D."/>
            <person name="Golser W."/>
            <person name="Ashely E."/>
            <person name="Descour A."/>
            <person name="Fernandes J."/>
            <person name="Soderlund C."/>
            <person name="Walbot V."/>
        </authorList>
    </citation>
    <scope>NUCLEOTIDE SEQUENCE</scope>
    <source>
        <strain evidence="1">B73</strain>
    </source>
</reference>
<protein>
    <submittedName>
        <fullName evidence="1">Uncharacterized protein</fullName>
    </submittedName>
</protein>
<dbReference type="AlphaFoldDB" id="C4J7D9"/>
<organism evidence="1">
    <name type="scientific">Zea mays</name>
    <name type="common">Maize</name>
    <dbReference type="NCBI Taxonomy" id="4577"/>
    <lineage>
        <taxon>Eukaryota</taxon>
        <taxon>Viridiplantae</taxon>
        <taxon>Streptophyta</taxon>
        <taxon>Embryophyta</taxon>
        <taxon>Tracheophyta</taxon>
        <taxon>Spermatophyta</taxon>
        <taxon>Magnoliopsida</taxon>
        <taxon>Liliopsida</taxon>
        <taxon>Poales</taxon>
        <taxon>Poaceae</taxon>
        <taxon>PACMAD clade</taxon>
        <taxon>Panicoideae</taxon>
        <taxon>Andropogonodae</taxon>
        <taxon>Andropogoneae</taxon>
        <taxon>Tripsacinae</taxon>
        <taxon>Zea</taxon>
    </lineage>
</organism>
<proteinExistence type="evidence at transcript level"/>
<reference evidence="1" key="1">
    <citation type="journal article" date="2009" name="PLoS Genet.">
        <title>Sequencing, mapping, and analysis of 27,455 maize full-length cDNAs.</title>
        <authorList>
            <person name="Soderlund C."/>
            <person name="Descour A."/>
            <person name="Kudrna D."/>
            <person name="Bomhoff M."/>
            <person name="Boyd L."/>
            <person name="Currie J."/>
            <person name="Angelova A."/>
            <person name="Collura K."/>
            <person name="Wissotski M."/>
            <person name="Ashley E."/>
            <person name="Morrow D."/>
            <person name="Fernandes J."/>
            <person name="Walbot V."/>
            <person name="Yu Y."/>
        </authorList>
    </citation>
    <scope>NUCLEOTIDE SEQUENCE</scope>
    <source>
        <strain evidence="1">B73</strain>
    </source>
</reference>
<dbReference type="EMBL" id="BT086736">
    <property type="protein sequence ID" value="ACR37089.1"/>
    <property type="molecule type" value="mRNA"/>
</dbReference>
<name>C4J7D9_MAIZE</name>
<evidence type="ECO:0000313" key="1">
    <source>
        <dbReference type="EMBL" id="ACR37089.1"/>
    </source>
</evidence>